<accession>A0ABN7UI03</accession>
<proteinExistence type="predicted"/>
<dbReference type="EMBL" id="CAJVQB010002880">
    <property type="protein sequence ID" value="CAG8590367.1"/>
    <property type="molecule type" value="Genomic_DNA"/>
</dbReference>
<name>A0ABN7UI03_GIGMA</name>
<feature type="region of interest" description="Disordered" evidence="1">
    <location>
        <begin position="42"/>
        <end position="66"/>
    </location>
</feature>
<feature type="non-terminal residue" evidence="2">
    <location>
        <position position="1"/>
    </location>
</feature>
<evidence type="ECO:0000313" key="2">
    <source>
        <dbReference type="EMBL" id="CAG8590367.1"/>
    </source>
</evidence>
<keyword evidence="3" id="KW-1185">Reference proteome</keyword>
<gene>
    <name evidence="2" type="ORF">GMARGA_LOCUS6378</name>
</gene>
<organism evidence="2 3">
    <name type="scientific">Gigaspora margarita</name>
    <dbReference type="NCBI Taxonomy" id="4874"/>
    <lineage>
        <taxon>Eukaryota</taxon>
        <taxon>Fungi</taxon>
        <taxon>Fungi incertae sedis</taxon>
        <taxon>Mucoromycota</taxon>
        <taxon>Glomeromycotina</taxon>
        <taxon>Glomeromycetes</taxon>
        <taxon>Diversisporales</taxon>
        <taxon>Gigasporaceae</taxon>
        <taxon>Gigaspora</taxon>
    </lineage>
</organism>
<sequence>SKTVLCKDKLMKRRMSQYLNDFNNGGPNYNLAEEIINSELAERSAAERARQSSPEPEPEPEPIPIYRRNSSMIFIEELDELFGVN</sequence>
<evidence type="ECO:0000256" key="1">
    <source>
        <dbReference type="SAM" id="MobiDB-lite"/>
    </source>
</evidence>
<reference evidence="2 3" key="1">
    <citation type="submission" date="2021-06" db="EMBL/GenBank/DDBJ databases">
        <authorList>
            <person name="Kallberg Y."/>
            <person name="Tangrot J."/>
            <person name="Rosling A."/>
        </authorList>
    </citation>
    <scope>NUCLEOTIDE SEQUENCE [LARGE SCALE GENOMIC DNA]</scope>
    <source>
        <strain evidence="2 3">120-4 pot B 10/14</strain>
    </source>
</reference>
<dbReference type="Proteomes" id="UP000789901">
    <property type="component" value="Unassembled WGS sequence"/>
</dbReference>
<protein>
    <submittedName>
        <fullName evidence="2">7990_t:CDS:1</fullName>
    </submittedName>
</protein>
<comment type="caution">
    <text evidence="2">The sequence shown here is derived from an EMBL/GenBank/DDBJ whole genome shotgun (WGS) entry which is preliminary data.</text>
</comment>
<evidence type="ECO:0000313" key="3">
    <source>
        <dbReference type="Proteomes" id="UP000789901"/>
    </source>
</evidence>